<dbReference type="AlphaFoldDB" id="A0A8J5MCY0"/>
<gene>
    <name evidence="1" type="ORF">JG688_00016294</name>
</gene>
<organism evidence="1 2">
    <name type="scientific">Phytophthora aleatoria</name>
    <dbReference type="NCBI Taxonomy" id="2496075"/>
    <lineage>
        <taxon>Eukaryota</taxon>
        <taxon>Sar</taxon>
        <taxon>Stramenopiles</taxon>
        <taxon>Oomycota</taxon>
        <taxon>Peronosporomycetes</taxon>
        <taxon>Peronosporales</taxon>
        <taxon>Peronosporaceae</taxon>
        <taxon>Phytophthora</taxon>
    </lineage>
</organism>
<dbReference type="PANTHER" id="PTHR40866">
    <property type="entry name" value="BED-TYPE DOMAIN-CONTAINING PROTEIN"/>
    <property type="match status" value="1"/>
</dbReference>
<comment type="caution">
    <text evidence="1">The sequence shown here is derived from an EMBL/GenBank/DDBJ whole genome shotgun (WGS) entry which is preliminary data.</text>
</comment>
<keyword evidence="2" id="KW-1185">Reference proteome</keyword>
<dbReference type="PANTHER" id="PTHR40866:SF1">
    <property type="entry name" value="BED-TYPE DOMAIN-CONTAINING PROTEIN"/>
    <property type="match status" value="1"/>
</dbReference>
<evidence type="ECO:0008006" key="3">
    <source>
        <dbReference type="Google" id="ProtNLM"/>
    </source>
</evidence>
<protein>
    <recommendedName>
        <fullName evidence="3">DUF659 domain-containing protein</fullName>
    </recommendedName>
</protein>
<accession>A0A8J5MCY0</accession>
<name>A0A8J5MCY0_9STRA</name>
<dbReference type="Proteomes" id="UP000709295">
    <property type="component" value="Unassembled WGS sequence"/>
</dbReference>
<reference evidence="1" key="1">
    <citation type="submission" date="2021-01" db="EMBL/GenBank/DDBJ databases">
        <title>Phytophthora aleatoria, a newly-described species from Pinus radiata is distinct from Phytophthora cactorum isolates based on comparative genomics.</title>
        <authorList>
            <person name="Mcdougal R."/>
            <person name="Panda P."/>
            <person name="Williams N."/>
            <person name="Studholme D.J."/>
        </authorList>
    </citation>
    <scope>NUCLEOTIDE SEQUENCE</scope>
    <source>
        <strain evidence="1">NZFS 4037</strain>
    </source>
</reference>
<sequence>MCDGWTFQSEHYLAVFAVFEHDGRTDKVLLAIAHLVDDDVTDHSAASHDKFLEGILPFSNHDSCASHRLNLAVQKFMANYGTLLGKVQELMRKFRKLNQSAKLR</sequence>
<evidence type="ECO:0000313" key="1">
    <source>
        <dbReference type="EMBL" id="KAG6945945.1"/>
    </source>
</evidence>
<proteinExistence type="predicted"/>
<dbReference type="EMBL" id="JAENGY010001986">
    <property type="protein sequence ID" value="KAG6945945.1"/>
    <property type="molecule type" value="Genomic_DNA"/>
</dbReference>
<evidence type="ECO:0000313" key="2">
    <source>
        <dbReference type="Proteomes" id="UP000709295"/>
    </source>
</evidence>